<protein>
    <submittedName>
        <fullName evidence="1">Alpha/beta hydrolase family protein</fullName>
    </submittedName>
</protein>
<keyword evidence="1" id="KW-0378">Hydrolase</keyword>
<proteinExistence type="predicted"/>
<dbReference type="GO" id="GO:0016787">
    <property type="term" value="F:hydrolase activity"/>
    <property type="evidence" value="ECO:0007669"/>
    <property type="project" value="UniProtKB-KW"/>
</dbReference>
<dbReference type="EMBL" id="JABBNB010000012">
    <property type="protein sequence ID" value="NMO02128.1"/>
    <property type="molecule type" value="Genomic_DNA"/>
</dbReference>
<name>A0A848L3A3_9ACTN</name>
<organism evidence="1 2">
    <name type="scientific">Gordonia asplenii</name>
    <dbReference type="NCBI Taxonomy" id="2725283"/>
    <lineage>
        <taxon>Bacteria</taxon>
        <taxon>Bacillati</taxon>
        <taxon>Actinomycetota</taxon>
        <taxon>Actinomycetes</taxon>
        <taxon>Mycobacteriales</taxon>
        <taxon>Gordoniaceae</taxon>
        <taxon>Gordonia</taxon>
    </lineage>
</organism>
<sequence length="373" mass="39637">MTDWETNRARLELFTSVLPRAVGGARAARRGDPPRGVPPSAAGARVVGESAIDELFIAINSVTRKIPDVATIAARIDSCAAVAHELSALGVAGANPRPPTATITRMTSKVFGTNKFQLVDYRADIALPDPVAGADQYSGQPASMRMMRAGGAGKRWIVWVHGAAQGRPDDLYAFRAAALHQILGYEVVLPVLPAHGRRRITGVSYPGIDPLTNVAVSLRAIAEIRSLIRWIATQDPSEIVVAGTSLGGPLAAMVASLAPEVGSVLAVVPMLDMHATLAHHMDRGGRRGRELAGLMRDPAVGAVSSVVDPLAVEPIPVNGRRMVVAALNDRVTSVRSAQRLHDHWDGRVHWFRGSHVGHAFSPNVRTVVDGFLA</sequence>
<evidence type="ECO:0000313" key="2">
    <source>
        <dbReference type="Proteomes" id="UP000550729"/>
    </source>
</evidence>
<dbReference type="Pfam" id="PF09752">
    <property type="entry name" value="ABHD18"/>
    <property type="match status" value="1"/>
</dbReference>
<dbReference type="Gene3D" id="3.40.50.1820">
    <property type="entry name" value="alpha/beta hydrolase"/>
    <property type="match status" value="1"/>
</dbReference>
<dbReference type="AlphaFoldDB" id="A0A848L3A3"/>
<comment type="caution">
    <text evidence="1">The sequence shown here is derived from an EMBL/GenBank/DDBJ whole genome shotgun (WGS) entry which is preliminary data.</text>
</comment>
<dbReference type="InterPro" id="IPR019149">
    <property type="entry name" value="ABHD18"/>
</dbReference>
<reference evidence="1 2" key="1">
    <citation type="submission" date="2020-04" db="EMBL/GenBank/DDBJ databases">
        <title>Gordonia sp. nov. TBRC 11910.</title>
        <authorList>
            <person name="Suriyachadkun C."/>
        </authorList>
    </citation>
    <scope>NUCLEOTIDE SEQUENCE [LARGE SCALE GENOMIC DNA]</scope>
    <source>
        <strain evidence="1 2">TBRC 11910</strain>
    </source>
</reference>
<dbReference type="Proteomes" id="UP000550729">
    <property type="component" value="Unassembled WGS sequence"/>
</dbReference>
<accession>A0A848L3A3</accession>
<dbReference type="InterPro" id="IPR029058">
    <property type="entry name" value="AB_hydrolase_fold"/>
</dbReference>
<dbReference type="PANTHER" id="PTHR13617">
    <property type="entry name" value="PROTEIN ABHD18"/>
    <property type="match status" value="1"/>
</dbReference>
<dbReference type="RefSeq" id="WP_170194639.1">
    <property type="nucleotide sequence ID" value="NZ_JABBNB010000012.1"/>
</dbReference>
<dbReference type="PANTHER" id="PTHR13617:SF14">
    <property type="entry name" value="PROTEIN ABHD18"/>
    <property type="match status" value="1"/>
</dbReference>
<gene>
    <name evidence="1" type="ORF">HH308_13000</name>
</gene>
<evidence type="ECO:0000313" key="1">
    <source>
        <dbReference type="EMBL" id="NMO02128.1"/>
    </source>
</evidence>
<keyword evidence="2" id="KW-1185">Reference proteome</keyword>
<dbReference type="SUPFAM" id="SSF53474">
    <property type="entry name" value="alpha/beta-Hydrolases"/>
    <property type="match status" value="1"/>
</dbReference>